<dbReference type="Proteomes" id="UP001143856">
    <property type="component" value="Unassembled WGS sequence"/>
</dbReference>
<keyword evidence="2" id="KW-1185">Reference proteome</keyword>
<evidence type="ECO:0000313" key="1">
    <source>
        <dbReference type="EMBL" id="KAJ2998729.1"/>
    </source>
</evidence>
<dbReference type="EMBL" id="JAPDGR010000018">
    <property type="protein sequence ID" value="KAJ2998729.1"/>
    <property type="molecule type" value="Genomic_DNA"/>
</dbReference>
<gene>
    <name evidence="1" type="ORF">NUW58_g230</name>
</gene>
<comment type="caution">
    <text evidence="1">The sequence shown here is derived from an EMBL/GenBank/DDBJ whole genome shotgun (WGS) entry which is preliminary data.</text>
</comment>
<sequence>MDFIRSRLFGKTYNNDSDVSVPLPPSETAHNHAGQTIKPSFSVRARSFSRRLSSDRWSNESLCDCCRNLDFQQIPKTSNTPLHPDGLFLGWLSDHIIENDCPLCRIISQMCIETGHVTDRPGRQRIWPSSRPQLRAFELLPHFPGQQTSGQVSKTASANSDFFVAAVPENLSLIPGGSDEAMIRKILSERGFLVYRDGTTFGGARLTPRLVSADFVPSVVLSWLNVCRSYHSACSPRLPQSRVNEPLGFSLNLIDCRDRKIVNALELDLTYDHDYEYGSQPPYIALSYVWGDCGDASKKLDRHTLPTTLPPVIEDSIQVTLMLGYQYLWVDKYCVDNQNHATKRQQLMHMDSVYTNAALTIVAAAGCDESYGLPGLSRKRPSQQLSFAGGRFGLTSTLPLPHRSILSSRWSTRGWTYQEAILSRRRLVFTDEQLYFECDSMNCCESFDISFKKEESGAKPELPELVHSSLFGYGVLKPVALTDKSQRLSSLFTFSGIIRMLESKNAAFPVRHIWGVPFFHPDDDKLSRDISQYTKQSFQVNLPWNTPWPPTKRIQSVRPAPPDAEEVDYLAFLMMGLGWRHDYQSTPPRRRKNLPSWSWTGWEGPVVWPPLYEDSDVKILSGAETSIAFGDSSPQDVPGMYHSAADAQLPEVNNKSLYIRTLAVSQAAIVLDESSGTLMTSARGRVRLFPSKADLNASKVFKRIQNGRYEVIILAIIDGDMYMMLVKRYRNSYYRIGTMAVNAPSLPATLLGSEVKTYRLRALGVGFGGVGDFGGFVQGARMRILGADAELSCLGKGRWSNSDLDLDLWRCRPQLYGPAQNGCSITGTAKGDNNGNEGTNAPLQTGTERLIWAQGSPATLKAVSTTIRGIRVNLAAAICWENYMPLLRQSLYAQKYCGPSAPKGAAFVVSLQHVRARRVRLRRLERHRRARHAAPPRPRRSSCITEEGFEIALPSGPAESVEEDETAPDAAQTKFLSRGGSSICSPYGDVLAGPQWEDGDGIIYADVDLEDCVRGRLDLDTAGSYSRNDAFKFSVEGLDLDPLPYYT</sequence>
<proteinExistence type="predicted"/>
<accession>A0ACC1PQY9</accession>
<reference evidence="1" key="1">
    <citation type="submission" date="2022-10" db="EMBL/GenBank/DDBJ databases">
        <title>Genome Sequence of Xylaria curta.</title>
        <authorList>
            <person name="Buettner E."/>
        </authorList>
    </citation>
    <scope>NUCLEOTIDE SEQUENCE</scope>
    <source>
        <strain evidence="1">Babe10</strain>
    </source>
</reference>
<organism evidence="1 2">
    <name type="scientific">Xylaria curta</name>
    <dbReference type="NCBI Taxonomy" id="42375"/>
    <lineage>
        <taxon>Eukaryota</taxon>
        <taxon>Fungi</taxon>
        <taxon>Dikarya</taxon>
        <taxon>Ascomycota</taxon>
        <taxon>Pezizomycotina</taxon>
        <taxon>Sordariomycetes</taxon>
        <taxon>Xylariomycetidae</taxon>
        <taxon>Xylariales</taxon>
        <taxon>Xylariaceae</taxon>
        <taxon>Xylaria</taxon>
    </lineage>
</organism>
<evidence type="ECO:0000313" key="2">
    <source>
        <dbReference type="Proteomes" id="UP001143856"/>
    </source>
</evidence>
<protein>
    <submittedName>
        <fullName evidence="1">Uncharacterized protein</fullName>
    </submittedName>
</protein>
<name>A0ACC1PQY9_9PEZI</name>